<sequence length="439" mass="49429">APRISVKLIDERLDACEYEGVWALYEVPPRESSVLTRTFEGDGWGRVVDSSREELERAFRNDTARALRVAAEQVAVVSLRVGSLHVGYRVTACTLSDAEIVQLLAVHDYPEVWALYKPPTRSTEARSERTVSEPRSVVVADVVTQHHVEFEGADWDYVLGSKMTELLRAFVADTARQLGVEEGCVHDVAVGLGKSGLLVDFMLRHAPRISVKLIDERLDACEYEGVWALYEVPPRESSVLTRTFEGDGWGRVVDSSREELERAFRNDTARALRVAAEQVAVVSLRVGSLLVGYRVTACTLSDAEIVQLLAVHDYPEVWALYKPPTRSTEARSERTVSEPRSVVVADVVTQHHVGFSGCNWMFVVHNKLSDLRRCFVSDCVKNFGVCEDVFFMFSFNVHKNGLLISFNFRHCSSLSLRYIDSMLDSCDFEAVWVLYIFCF</sequence>
<name>F9WRN0_TRYVY</name>
<dbReference type="PANTHER" id="PTHR47121">
    <property type="entry name" value="THYLAKOID LUMENAL PROTEIN TL20.3, CHLOROPLASTIC"/>
    <property type="match status" value="1"/>
</dbReference>
<feature type="domain" description="Flagellar attachment zone protein 1 conserved" evidence="1">
    <location>
        <begin position="241"/>
        <end position="322"/>
    </location>
</feature>
<dbReference type="InterPro" id="IPR056614">
    <property type="entry name" value="FAZ1_cons"/>
</dbReference>
<dbReference type="VEuPathDB" id="TriTrypDB:TvY486_0002640"/>
<organism evidence="2 3">
    <name type="scientific">Trypanosoma vivax (strain Y486)</name>
    <dbReference type="NCBI Taxonomy" id="1055687"/>
    <lineage>
        <taxon>Eukaryota</taxon>
        <taxon>Discoba</taxon>
        <taxon>Euglenozoa</taxon>
        <taxon>Kinetoplastea</taxon>
        <taxon>Metakinetoplastina</taxon>
        <taxon>Trypanosomatida</taxon>
        <taxon>Trypanosomatidae</taxon>
        <taxon>Trypanosoma</taxon>
        <taxon>Duttonella</taxon>
    </lineage>
</organism>
<dbReference type="InterPro" id="IPR053285">
    <property type="entry name" value="Thylakoid_lumenal_pentapeptide"/>
</dbReference>
<evidence type="ECO:0000313" key="3">
    <source>
        <dbReference type="Proteomes" id="UP000009027"/>
    </source>
</evidence>
<feature type="non-terminal residue" evidence="2">
    <location>
        <position position="1"/>
    </location>
</feature>
<evidence type="ECO:0000313" key="2">
    <source>
        <dbReference type="EMBL" id="CCD20214.1"/>
    </source>
</evidence>
<reference evidence="2 3" key="1">
    <citation type="journal article" date="2012" name="Proc. Natl. Acad. Sci. U.S.A.">
        <title>Antigenic diversity is generated by distinct evolutionary mechanisms in African trypanosome species.</title>
        <authorList>
            <person name="Jackson A.P."/>
            <person name="Berry A."/>
            <person name="Aslett M."/>
            <person name="Allison H.C."/>
            <person name="Burton P."/>
            <person name="Vavrova-Anderson J."/>
            <person name="Brown R."/>
            <person name="Browne H."/>
            <person name="Corton N."/>
            <person name="Hauser H."/>
            <person name="Gamble J."/>
            <person name="Gilderthorp R."/>
            <person name="Marcello L."/>
            <person name="McQuillan J."/>
            <person name="Otto T.D."/>
            <person name="Quail M.A."/>
            <person name="Sanders M.J."/>
            <person name="van Tonder A."/>
            <person name="Ginger M.L."/>
            <person name="Field M.C."/>
            <person name="Barry J.D."/>
            <person name="Hertz-Fowler C."/>
            <person name="Berriman M."/>
        </authorList>
    </citation>
    <scope>NUCLEOTIDE SEQUENCE</scope>
    <source>
        <strain evidence="2 3">Y486</strain>
    </source>
</reference>
<dbReference type="AlphaFoldDB" id="F9WRN0"/>
<dbReference type="EMBL" id="CAEX01005081">
    <property type="protein sequence ID" value="CCD20214.1"/>
    <property type="molecule type" value="Genomic_DNA"/>
</dbReference>
<feature type="domain" description="Flagellar attachment zone protein 1 conserved" evidence="1">
    <location>
        <begin position="347"/>
        <end position="435"/>
    </location>
</feature>
<dbReference type="Pfam" id="PF23398">
    <property type="entry name" value="FAZ1_cons"/>
    <property type="match status" value="4"/>
</dbReference>
<dbReference type="PANTHER" id="PTHR47121:SF2">
    <property type="entry name" value="THYLAKOID LUMENAL PROTEIN TL20.3, CHLOROPLASTIC"/>
    <property type="match status" value="1"/>
</dbReference>
<protein>
    <submittedName>
        <fullName evidence="2">Mitotubule-associated protein Gb4, putative</fullName>
    </submittedName>
</protein>
<evidence type="ECO:0000259" key="1">
    <source>
        <dbReference type="Pfam" id="PF23398"/>
    </source>
</evidence>
<gene>
    <name evidence="2" type="ORF">TvY486_0002640</name>
</gene>
<accession>F9WRN0</accession>
<keyword evidence="3" id="KW-1185">Reference proteome</keyword>
<proteinExistence type="predicted"/>
<feature type="domain" description="Flagellar attachment zone protein 1 conserved" evidence="1">
    <location>
        <begin position="36"/>
        <end position="117"/>
    </location>
</feature>
<dbReference type="Proteomes" id="UP000009027">
    <property type="component" value="Unassembled WGS sequence"/>
</dbReference>
<feature type="domain" description="Flagellar attachment zone protein 1 conserved" evidence="1">
    <location>
        <begin position="142"/>
        <end position="231"/>
    </location>
</feature>